<accession>A0A1L7WN02</accession>
<feature type="compositionally biased region" description="Basic residues" evidence="1">
    <location>
        <begin position="135"/>
        <end position="147"/>
    </location>
</feature>
<reference evidence="2 3" key="1">
    <citation type="submission" date="2016-03" db="EMBL/GenBank/DDBJ databases">
        <authorList>
            <person name="Ploux O."/>
        </authorList>
    </citation>
    <scope>NUCLEOTIDE SEQUENCE [LARGE SCALE GENOMIC DNA]</scope>
    <source>
        <strain evidence="2 3">UAMH 11012</strain>
    </source>
</reference>
<dbReference type="EMBL" id="FJOG01000004">
    <property type="protein sequence ID" value="CZR54150.1"/>
    <property type="molecule type" value="Genomic_DNA"/>
</dbReference>
<evidence type="ECO:0000313" key="3">
    <source>
        <dbReference type="Proteomes" id="UP000184330"/>
    </source>
</evidence>
<evidence type="ECO:0000313" key="2">
    <source>
        <dbReference type="EMBL" id="CZR54150.1"/>
    </source>
</evidence>
<keyword evidence="3" id="KW-1185">Reference proteome</keyword>
<gene>
    <name evidence="2" type="ORF">PAC_04033</name>
</gene>
<feature type="compositionally biased region" description="Basic and acidic residues" evidence="1">
    <location>
        <begin position="189"/>
        <end position="199"/>
    </location>
</feature>
<sequence>MAGHSTQNRDRGYRHSNPKPHPHKKAPRVPGEGRFRKPDESGYWNPWFAWNRRRELKFPKYDRNPIIVAKEYENMSANMYRHNLEAKKTFDSGIGWTRTGPKLASPEDHRADMAGKRGLIRGTKRKMLGSERVGRMKRPGRWGRKMGKREEVEVTGSRCTGKNETDKAGAQTGEENQEQAHNPPAFEGDSSHPCDSKSEELEESEDRQTIQEVSEWIEVKSEIGLESPDTGLSVAMDDEYVVI</sequence>
<dbReference type="Proteomes" id="UP000184330">
    <property type="component" value="Unassembled WGS sequence"/>
</dbReference>
<organism evidence="2 3">
    <name type="scientific">Phialocephala subalpina</name>
    <dbReference type="NCBI Taxonomy" id="576137"/>
    <lineage>
        <taxon>Eukaryota</taxon>
        <taxon>Fungi</taxon>
        <taxon>Dikarya</taxon>
        <taxon>Ascomycota</taxon>
        <taxon>Pezizomycotina</taxon>
        <taxon>Leotiomycetes</taxon>
        <taxon>Helotiales</taxon>
        <taxon>Mollisiaceae</taxon>
        <taxon>Phialocephala</taxon>
        <taxon>Phialocephala fortinii species complex</taxon>
    </lineage>
</organism>
<evidence type="ECO:0000256" key="1">
    <source>
        <dbReference type="SAM" id="MobiDB-lite"/>
    </source>
</evidence>
<dbReference type="AlphaFoldDB" id="A0A1L7WN02"/>
<feature type="compositionally biased region" description="Basic and acidic residues" evidence="1">
    <location>
        <begin position="105"/>
        <end position="115"/>
    </location>
</feature>
<dbReference type="OrthoDB" id="10405327at2759"/>
<feature type="compositionally biased region" description="Basic residues" evidence="1">
    <location>
        <begin position="118"/>
        <end position="127"/>
    </location>
</feature>
<feature type="region of interest" description="Disordered" evidence="1">
    <location>
        <begin position="1"/>
        <end position="43"/>
    </location>
</feature>
<feature type="compositionally biased region" description="Basic and acidic residues" evidence="1">
    <location>
        <begin position="31"/>
        <end position="40"/>
    </location>
</feature>
<name>A0A1L7WN02_9HELO</name>
<proteinExistence type="predicted"/>
<protein>
    <submittedName>
        <fullName evidence="2">Uncharacterized protein</fullName>
    </submittedName>
</protein>
<feature type="compositionally biased region" description="Basic residues" evidence="1">
    <location>
        <begin position="14"/>
        <end position="27"/>
    </location>
</feature>
<feature type="region of interest" description="Disordered" evidence="1">
    <location>
        <begin position="92"/>
        <end position="213"/>
    </location>
</feature>